<dbReference type="HAMAP" id="MF_00934">
    <property type="entry name" value="23SrRNA_methyltr_J"/>
    <property type="match status" value="1"/>
</dbReference>
<feature type="site" description="Interaction with substrate rRNA" evidence="1">
    <location>
        <position position="4"/>
    </location>
</feature>
<comment type="function">
    <text evidence="1">Specifically methylates the adenine in position 2030 of 23S rRNA.</text>
</comment>
<feature type="binding site" evidence="1">
    <location>
        <position position="159"/>
    </location>
    <ligand>
        <name>S-adenosyl-L-methionine</name>
        <dbReference type="ChEBI" id="CHEBI:59789"/>
    </ligand>
</feature>
<protein>
    <recommendedName>
        <fullName evidence="1">Ribosomal RNA large subunit methyltransferase J</fullName>
        <ecNumber evidence="1">2.1.1.266</ecNumber>
    </recommendedName>
    <alternativeName>
        <fullName evidence="1">23S rRNA (adenine(2030)-N6)-methyltransferase</fullName>
    </alternativeName>
    <alternativeName>
        <fullName evidence="1">23S rRNA m6A2030 methyltransferase</fullName>
    </alternativeName>
</protein>
<proteinExistence type="inferred from homology"/>
<keyword evidence="1 2" id="KW-0808">Transferase</keyword>
<organism evidence="2 3">
    <name type="scientific">Limimaricola variabilis</name>
    <dbReference type="NCBI Taxonomy" id="1492771"/>
    <lineage>
        <taxon>Bacteria</taxon>
        <taxon>Pseudomonadati</taxon>
        <taxon>Pseudomonadota</taxon>
        <taxon>Alphaproteobacteria</taxon>
        <taxon>Rhodobacterales</taxon>
        <taxon>Paracoccaceae</taxon>
        <taxon>Limimaricola</taxon>
    </lineage>
</organism>
<evidence type="ECO:0000313" key="2">
    <source>
        <dbReference type="EMBL" id="MBB3713662.1"/>
    </source>
</evidence>
<keyword evidence="1" id="KW-0698">rRNA processing</keyword>
<dbReference type="Pfam" id="PF04378">
    <property type="entry name" value="RsmJ"/>
    <property type="match status" value="1"/>
</dbReference>
<reference evidence="2 3" key="1">
    <citation type="submission" date="2020-08" db="EMBL/GenBank/DDBJ databases">
        <title>Genomic Encyclopedia of Type Strains, Phase III (KMG-III): the genomes of soil and plant-associated and newly described type strains.</title>
        <authorList>
            <person name="Whitman W."/>
        </authorList>
    </citation>
    <scope>NUCLEOTIDE SEQUENCE [LARGE SCALE GENOMIC DNA]</scope>
    <source>
        <strain evidence="2 3">CECT 8572</strain>
    </source>
</reference>
<dbReference type="Gene3D" id="3.40.50.150">
    <property type="entry name" value="Vaccinia Virus protein VP39"/>
    <property type="match status" value="1"/>
</dbReference>
<dbReference type="SUPFAM" id="SSF53335">
    <property type="entry name" value="S-adenosyl-L-methionine-dependent methyltransferases"/>
    <property type="match status" value="1"/>
</dbReference>
<feature type="binding site" evidence="1">
    <location>
        <position position="42"/>
    </location>
    <ligand>
        <name>S-adenosyl-L-methionine</name>
        <dbReference type="ChEBI" id="CHEBI:59789"/>
    </ligand>
</feature>
<dbReference type="EC" id="2.1.1.266" evidence="1"/>
<name>A0ABR6HSX6_9RHOB</name>
<dbReference type="InterPro" id="IPR007473">
    <property type="entry name" value="RlmJ"/>
</dbReference>
<feature type="binding site" evidence="1">
    <location>
        <begin position="138"/>
        <end position="139"/>
    </location>
    <ligand>
        <name>S-adenosyl-L-methionine</name>
        <dbReference type="ChEBI" id="CHEBI:59789"/>
    </ligand>
</feature>
<keyword evidence="3" id="KW-1185">Reference proteome</keyword>
<dbReference type="GO" id="GO:0036307">
    <property type="term" value="F:23S rRNA (adenine(2030)-N(6))-methyltransferase activity"/>
    <property type="evidence" value="ECO:0007669"/>
    <property type="project" value="UniProtKB-EC"/>
</dbReference>
<dbReference type="Proteomes" id="UP000576152">
    <property type="component" value="Unassembled WGS sequence"/>
</dbReference>
<comment type="subunit">
    <text evidence="1">Monomer.</text>
</comment>
<dbReference type="PANTHER" id="PTHR37426">
    <property type="entry name" value="RIBOSOMAL RNA LARGE SUBUNIT METHYLTRANSFERASE J"/>
    <property type="match status" value="1"/>
</dbReference>
<keyword evidence="1" id="KW-0694">RNA-binding</keyword>
<gene>
    <name evidence="1" type="primary">rlmJ</name>
    <name evidence="2" type="ORF">FHS00_003267</name>
</gene>
<feature type="binding site" evidence="1">
    <location>
        <position position="97"/>
    </location>
    <ligand>
        <name>S-adenosyl-L-methionine</name>
        <dbReference type="ChEBI" id="CHEBI:59789"/>
    </ligand>
</feature>
<dbReference type="EMBL" id="JACIBX010000018">
    <property type="protein sequence ID" value="MBB3713662.1"/>
    <property type="molecule type" value="Genomic_DNA"/>
</dbReference>
<comment type="catalytic activity">
    <reaction evidence="1">
        <text>adenosine(2030) in 23S rRNA + S-adenosyl-L-methionine = N(6)-methyladenosine(2030) in 23S rRNA + S-adenosyl-L-homocysteine + H(+)</text>
        <dbReference type="Rhea" id="RHEA:43736"/>
        <dbReference type="Rhea" id="RHEA-COMP:10668"/>
        <dbReference type="Rhea" id="RHEA-COMP:10669"/>
        <dbReference type="ChEBI" id="CHEBI:15378"/>
        <dbReference type="ChEBI" id="CHEBI:57856"/>
        <dbReference type="ChEBI" id="CHEBI:59789"/>
        <dbReference type="ChEBI" id="CHEBI:74411"/>
        <dbReference type="ChEBI" id="CHEBI:74449"/>
        <dbReference type="EC" id="2.1.1.266"/>
    </reaction>
</comment>
<comment type="similarity">
    <text evidence="1">Belongs to the RlmJ family.</text>
</comment>
<dbReference type="InterPro" id="IPR029063">
    <property type="entry name" value="SAM-dependent_MTases_sf"/>
</dbReference>
<keyword evidence="1" id="KW-0949">S-adenosyl-L-methionine</keyword>
<evidence type="ECO:0000313" key="3">
    <source>
        <dbReference type="Proteomes" id="UP000576152"/>
    </source>
</evidence>
<evidence type="ECO:0000256" key="1">
    <source>
        <dbReference type="HAMAP-Rule" id="MF_00934"/>
    </source>
</evidence>
<feature type="active site" description="Proton acceptor" evidence="1">
    <location>
        <position position="159"/>
    </location>
</feature>
<dbReference type="PANTHER" id="PTHR37426:SF1">
    <property type="entry name" value="RIBOSOMAL RNA LARGE SUBUNIT METHYLTRANSFERASE J"/>
    <property type="match status" value="1"/>
</dbReference>
<keyword evidence="1 2" id="KW-0489">Methyltransferase</keyword>
<comment type="caution">
    <text evidence="2">The sequence shown here is derived from an EMBL/GenBank/DDBJ whole genome shotgun (WGS) entry which is preliminary data.</text>
</comment>
<sequence>MLSYQHGYHAGNLADVHKHAALAWMLGYLAAKPKPLSYLESHAGRALYRLDAAEAEKTGEAAQGILRVRDWFAPDHPYAQVIEAVRADHGAQAYPGSPEIAARLLRETDRIDLAELHPREHAALAAAMGDRARTHRRDGIEMAVALTPPEPRRGLLLIDPSWEIKEDYRAIPQAMRRIARKWPVGVIVLWYPILRDTPHAPMLRQLERDIPEGVRHEVAFPPARKGHGMTGSGLFVVNPPYGFHAQAQWLSDRFATLAPQP</sequence>
<accession>A0ABR6HSX6</accession>
<feature type="binding site" evidence="1">
    <location>
        <position position="115"/>
    </location>
    <ligand>
        <name>S-adenosyl-L-methionine</name>
        <dbReference type="ChEBI" id="CHEBI:59789"/>
    </ligand>
</feature>
<dbReference type="RefSeq" id="WP_183475140.1">
    <property type="nucleotide sequence ID" value="NZ_JACIBX010000018.1"/>
</dbReference>
<feature type="binding site" evidence="1">
    <location>
        <position position="19"/>
    </location>
    <ligand>
        <name>S-adenosyl-L-methionine</name>
        <dbReference type="ChEBI" id="CHEBI:59789"/>
    </ligand>
</feature>